<dbReference type="InterPro" id="IPR016024">
    <property type="entry name" value="ARM-type_fold"/>
</dbReference>
<keyword evidence="3" id="KW-1185">Reference proteome</keyword>
<feature type="compositionally biased region" description="Polar residues" evidence="1">
    <location>
        <begin position="256"/>
        <end position="272"/>
    </location>
</feature>
<evidence type="ECO:0000313" key="2">
    <source>
        <dbReference type="EMBL" id="GAB1218720.1"/>
    </source>
</evidence>
<dbReference type="InterPro" id="IPR014825">
    <property type="entry name" value="DNA_alkylation"/>
</dbReference>
<evidence type="ECO:0000313" key="3">
    <source>
        <dbReference type="Proteomes" id="UP001628156"/>
    </source>
</evidence>
<dbReference type="EMBL" id="BAAFRS010000003">
    <property type="protein sequence ID" value="GAB1218720.1"/>
    <property type="molecule type" value="Genomic_DNA"/>
</dbReference>
<accession>A0ABQ0D7A9</accession>
<comment type="caution">
    <text evidence="2">The sequence shown here is derived from an EMBL/GenBank/DDBJ whole genome shotgun (WGS) entry which is preliminary data.</text>
</comment>
<dbReference type="SUPFAM" id="SSF48371">
    <property type="entry name" value="ARM repeat"/>
    <property type="match status" value="1"/>
</dbReference>
<organism evidence="2 3">
    <name type="scientific">Entamoeba nuttalli</name>
    <dbReference type="NCBI Taxonomy" id="412467"/>
    <lineage>
        <taxon>Eukaryota</taxon>
        <taxon>Amoebozoa</taxon>
        <taxon>Evosea</taxon>
        <taxon>Archamoebae</taxon>
        <taxon>Mastigamoebida</taxon>
        <taxon>Entamoebidae</taxon>
        <taxon>Entamoeba</taxon>
    </lineage>
</organism>
<dbReference type="Proteomes" id="UP001628156">
    <property type="component" value="Unassembled WGS sequence"/>
</dbReference>
<dbReference type="CDD" id="cd06561">
    <property type="entry name" value="AlkD_like"/>
    <property type="match status" value="1"/>
</dbReference>
<reference evidence="2 3" key="1">
    <citation type="journal article" date="2019" name="PLoS Negl. Trop. Dis.">
        <title>Whole genome sequencing of Entamoeba nuttalli reveals mammalian host-related molecular signatures and a novel octapeptide-repeat surface protein.</title>
        <authorList>
            <person name="Tanaka M."/>
            <person name="Makiuchi T."/>
            <person name="Komiyama T."/>
            <person name="Shiina T."/>
            <person name="Osaki K."/>
            <person name="Tachibana H."/>
        </authorList>
    </citation>
    <scope>NUCLEOTIDE SEQUENCE [LARGE SCALE GENOMIC DNA]</scope>
    <source>
        <strain evidence="2 3">P19-061405</strain>
    </source>
</reference>
<gene>
    <name evidence="2" type="ORF">ENUP19_0003G0005</name>
</gene>
<proteinExistence type="predicted"/>
<protein>
    <submittedName>
        <fullName evidence="2">Uncharacterized protein</fullName>
    </submittedName>
</protein>
<dbReference type="Pfam" id="PF08713">
    <property type="entry name" value="DNA_alkylation"/>
    <property type="match status" value="1"/>
</dbReference>
<dbReference type="PANTHER" id="PTHR34070">
    <property type="entry name" value="ARMADILLO-TYPE FOLD"/>
    <property type="match status" value="1"/>
</dbReference>
<feature type="region of interest" description="Disordered" evidence="1">
    <location>
        <begin position="324"/>
        <end position="350"/>
    </location>
</feature>
<sequence length="350" mass="39956">MTKEIVKPIHIAYIGGKYVYIPFNDVIESLQVSLRSISNEKPSTGTYNIRSSQLQTLFDNFYSTTLSSYSPDNQFYFAYRFLALGTIEEKKIGTMVITKILNEITINHIPDFERIFDNDITTWEVCDSFSVRVLGPLIKKSDEFATKISQWKDSGKVWRMRASCVTFVSLVKVGAMTDLSFDICASCIKSSERFVQLGVGCLLREMSLMYNDRVVQFITDNYRYFSREGLRYSIDKLNSVTRKQILLLGKNRKSKGSNSQSKVVQPQPNNNPLIDPSIKINQIPIQPIPNYTYPQPVYVVKYYDGIYDVPLNTQIPDQQINTTTPTTCQEIQSNQSPTISIQNTMSHPSN</sequence>
<dbReference type="Gene3D" id="1.25.10.90">
    <property type="match status" value="1"/>
</dbReference>
<name>A0ABQ0D7A9_9EUKA</name>
<feature type="region of interest" description="Disordered" evidence="1">
    <location>
        <begin position="252"/>
        <end position="275"/>
    </location>
</feature>
<dbReference type="PANTHER" id="PTHR34070:SF1">
    <property type="entry name" value="DNA ALKYLATION REPAIR PROTEIN"/>
    <property type="match status" value="1"/>
</dbReference>
<evidence type="ECO:0000256" key="1">
    <source>
        <dbReference type="SAM" id="MobiDB-lite"/>
    </source>
</evidence>